<dbReference type="EMBL" id="JXST01000003">
    <property type="protein sequence ID" value="KIU18328.1"/>
    <property type="molecule type" value="Genomic_DNA"/>
</dbReference>
<evidence type="ECO:0000313" key="2">
    <source>
        <dbReference type="Proteomes" id="UP000032221"/>
    </source>
</evidence>
<dbReference type="STRING" id="280871.TL10_02450"/>
<dbReference type="AlphaFoldDB" id="A0A0D1J9Q3"/>
<protein>
    <submittedName>
        <fullName evidence="1">Uncharacterized protein</fullName>
    </submittedName>
</protein>
<dbReference type="Proteomes" id="UP000032221">
    <property type="component" value="Unassembled WGS sequence"/>
</dbReference>
<gene>
    <name evidence="1" type="ORF">TL10_02450</name>
</gene>
<accession>A0A0D1J9Q3</accession>
<sequence length="435" mass="42834">MAAVRTGWWTRNTLPWVKRSASFGLSVTPSLGIGAAAGTPAGAVGLAVSPSVGMVGAGHHTAGFGLAVSIGLGMAAAGKSVADFGISVTPQLGASAGNRTPASVGLVVVPSLGMEIAAVNPGTPFSFGLSVTPSLGMAAAERYAAAFGLAVTPELAIGTGAMPASVGLAVTPALGMDGGSRNPASFGLSVTPSLGMAAAERYAAAFGLAVTPALGVAGEARYPGGVGLSVTPSMGMAAKATMTYSSFPSVPSGTINVALNSGAGSAQASSNTLQEANCTASNATYRSAAVLPESMATDLFWVEVTVGALSAAAGDRNTGAGAFSADGTVGVVTLWPASSNTATIYSWKSGTLTQQASLGSQAANTGAKIRLVPSVSAGVVTWTAWLNGVPTALTWPDTGHLIDLPGRHPAAGFRRAYNFGQYPSRGISALTAADI</sequence>
<dbReference type="PATRIC" id="fig|280871.6.peg.499"/>
<organism evidence="1 2">
    <name type="scientific">Mycolicibacterium llatzerense</name>
    <dbReference type="NCBI Taxonomy" id="280871"/>
    <lineage>
        <taxon>Bacteria</taxon>
        <taxon>Bacillati</taxon>
        <taxon>Actinomycetota</taxon>
        <taxon>Actinomycetes</taxon>
        <taxon>Mycobacteriales</taxon>
        <taxon>Mycobacteriaceae</taxon>
        <taxon>Mycolicibacterium</taxon>
    </lineage>
</organism>
<keyword evidence="2" id="KW-1185">Reference proteome</keyword>
<evidence type="ECO:0000313" key="1">
    <source>
        <dbReference type="EMBL" id="KIU18328.1"/>
    </source>
</evidence>
<comment type="caution">
    <text evidence="1">The sequence shown here is derived from an EMBL/GenBank/DDBJ whole genome shotgun (WGS) entry which is preliminary data.</text>
</comment>
<proteinExistence type="predicted"/>
<reference evidence="1 2" key="1">
    <citation type="submission" date="2015-01" db="EMBL/GenBank/DDBJ databases">
        <title>Genome sequence of Mycobacterium llatzerense and Mycobacterium immunogenum recovered from brain abscess.</title>
        <authorList>
            <person name="Greninger A.L."/>
            <person name="Langelier C."/>
            <person name="Cunningham G."/>
            <person name="Chiu C.Y."/>
            <person name="Miller S."/>
        </authorList>
    </citation>
    <scope>NUCLEOTIDE SEQUENCE [LARGE SCALE GENOMIC DNA]</scope>
    <source>
        <strain evidence="1 2">CLUC14</strain>
    </source>
</reference>
<name>A0A0D1J9Q3_9MYCO</name>